<name>Q0SQC2_CLOPS</name>
<sequence>MLDGRGYNLDNRLAKELSFASYYFKEFYLITIKIIVNSII</sequence>
<accession>Q0SQC2</accession>
<dbReference type="Proteomes" id="UP000001824">
    <property type="component" value="Chromosome"/>
</dbReference>
<evidence type="ECO:0000313" key="2">
    <source>
        <dbReference type="Proteomes" id="UP000001824"/>
    </source>
</evidence>
<gene>
    <name evidence="1" type="ordered locus">CPR_2423</name>
</gene>
<organism evidence="1 2">
    <name type="scientific">Clostridium perfringens (strain SM101 / Type A)</name>
    <dbReference type="NCBI Taxonomy" id="289380"/>
    <lineage>
        <taxon>Bacteria</taxon>
        <taxon>Bacillati</taxon>
        <taxon>Bacillota</taxon>
        <taxon>Clostridia</taxon>
        <taxon>Eubacteriales</taxon>
        <taxon>Clostridiaceae</taxon>
        <taxon>Clostridium</taxon>
    </lineage>
</organism>
<dbReference type="BioCyc" id="CPER289380:GI76-2436-MONOMER"/>
<dbReference type="EMBL" id="CP000312">
    <property type="protein sequence ID" value="ABG86133.1"/>
    <property type="molecule type" value="Genomic_DNA"/>
</dbReference>
<evidence type="ECO:0000313" key="1">
    <source>
        <dbReference type="EMBL" id="ABG86133.1"/>
    </source>
</evidence>
<dbReference type="AlphaFoldDB" id="Q0SQC2"/>
<protein>
    <submittedName>
        <fullName evidence="1">Uncharacterized protein</fullName>
    </submittedName>
</protein>
<reference evidence="1 2" key="1">
    <citation type="journal article" date="2006" name="Genome Res.">
        <title>Skewed genomic variability in strains of the toxigenic bacterial pathogen, Clostridium perfringens.</title>
        <authorList>
            <person name="Myers G.S."/>
            <person name="Rasko D.A."/>
            <person name="Cheung J.K."/>
            <person name="Ravel J."/>
            <person name="Seshadri R."/>
            <person name="Deboy R.T."/>
            <person name="Ren Q."/>
            <person name="Varga J."/>
            <person name="Awad M.M."/>
            <person name="Brinkac L.M."/>
            <person name="Daugherty S.C."/>
            <person name="Haft D.H."/>
            <person name="Dodson R.J."/>
            <person name="Madupu R."/>
            <person name="Nelson W.C."/>
            <person name="Rosovitz M.J."/>
            <person name="Sullivan S.A."/>
            <person name="Khouri H."/>
            <person name="Dimitrov G.I."/>
            <person name="Watkins K.L."/>
            <person name="Mulligan S."/>
            <person name="Benton J."/>
            <person name="Radune D."/>
            <person name="Fisher D.J."/>
            <person name="Atkins H.S."/>
            <person name="Hiscox T."/>
            <person name="Jost B.H."/>
            <person name="Billington S.J."/>
            <person name="Songer J.G."/>
            <person name="McClane B.A."/>
            <person name="Titball R.W."/>
            <person name="Rood J.I."/>
            <person name="Melville S.B."/>
            <person name="Paulsen I.T."/>
        </authorList>
    </citation>
    <scope>NUCLEOTIDE SEQUENCE [LARGE SCALE GENOMIC DNA]</scope>
    <source>
        <strain evidence="2">SM101 / Type A</strain>
    </source>
</reference>
<proteinExistence type="predicted"/>
<dbReference type="KEGG" id="cpr:CPR_2423"/>